<evidence type="ECO:0000313" key="12">
    <source>
        <dbReference type="Proteomes" id="UP000076420"/>
    </source>
</evidence>
<keyword evidence="5" id="KW-0808">Transferase</keyword>
<evidence type="ECO:0000256" key="4">
    <source>
        <dbReference type="ARBA" id="ARBA00022603"/>
    </source>
</evidence>
<evidence type="ECO:0000256" key="5">
    <source>
        <dbReference type="ARBA" id="ARBA00022679"/>
    </source>
</evidence>
<keyword evidence="7" id="KW-0809">Transit peptide</keyword>
<evidence type="ECO:0000313" key="11">
    <source>
        <dbReference type="EnsemblMetazoa" id="BGLB002023-PB"/>
    </source>
</evidence>
<dbReference type="VEuPathDB" id="VectorBase:BGLB002023"/>
<keyword evidence="3" id="KW-0698">rRNA processing</keyword>
<dbReference type="InterPro" id="IPR015507">
    <property type="entry name" value="rRNA-MeTfrase_E"/>
</dbReference>
<evidence type="ECO:0000256" key="9">
    <source>
        <dbReference type="ARBA" id="ARBA00041184"/>
    </source>
</evidence>
<reference evidence="11" key="1">
    <citation type="submission" date="2020-05" db="UniProtKB">
        <authorList>
            <consortium name="EnsemblMetazoa"/>
        </authorList>
    </citation>
    <scope>IDENTIFICATION</scope>
    <source>
        <strain evidence="11">BB02</strain>
    </source>
</reference>
<gene>
    <name evidence="11" type="primary">106055364</name>
</gene>
<protein>
    <recommendedName>
        <fullName evidence="9">rRNA methyltransferase 2, mitochondrial</fullName>
    </recommendedName>
</protein>
<dbReference type="GO" id="GO:1902775">
    <property type="term" value="P:mitochondrial large ribosomal subunit assembly"/>
    <property type="evidence" value="ECO:0007669"/>
    <property type="project" value="UniProtKB-ARBA"/>
</dbReference>
<evidence type="ECO:0000256" key="8">
    <source>
        <dbReference type="ARBA" id="ARBA00023128"/>
    </source>
</evidence>
<dbReference type="InterPro" id="IPR050082">
    <property type="entry name" value="RNA_methyltr_RlmE"/>
</dbReference>
<dbReference type="PANTHER" id="PTHR10920">
    <property type="entry name" value="RIBOSOMAL RNA METHYLTRANSFERASE"/>
    <property type="match status" value="1"/>
</dbReference>
<dbReference type="AlphaFoldDB" id="A0A2C9JG36"/>
<dbReference type="SUPFAM" id="SSF53335">
    <property type="entry name" value="S-adenosyl-L-methionine-dependent methyltransferases"/>
    <property type="match status" value="1"/>
</dbReference>
<evidence type="ECO:0000259" key="10">
    <source>
        <dbReference type="Pfam" id="PF01728"/>
    </source>
</evidence>
<evidence type="ECO:0000256" key="7">
    <source>
        <dbReference type="ARBA" id="ARBA00022946"/>
    </source>
</evidence>
<dbReference type="STRING" id="6526.A0A2C9JG36"/>
<comment type="subcellular location">
    <subcellularLocation>
        <location evidence="1">Mitochondrion</location>
    </subcellularLocation>
</comment>
<dbReference type="Proteomes" id="UP000076420">
    <property type="component" value="Unassembled WGS sequence"/>
</dbReference>
<name>A0A2C9JG36_BIOGL</name>
<accession>A0A2C9JG36</accession>
<evidence type="ECO:0000256" key="6">
    <source>
        <dbReference type="ARBA" id="ARBA00022691"/>
    </source>
</evidence>
<dbReference type="Pfam" id="PF01728">
    <property type="entry name" value="FtsJ"/>
    <property type="match status" value="1"/>
</dbReference>
<dbReference type="EnsemblMetazoa" id="BGLB002023-RB">
    <property type="protein sequence ID" value="BGLB002023-PB"/>
    <property type="gene ID" value="BGLB002023"/>
</dbReference>
<dbReference type="GO" id="GO:0005759">
    <property type="term" value="C:mitochondrial matrix"/>
    <property type="evidence" value="ECO:0007669"/>
    <property type="project" value="UniProtKB-ARBA"/>
</dbReference>
<dbReference type="GO" id="GO:0008650">
    <property type="term" value="F:rRNA (uridine-2'-O-)-methyltransferase activity"/>
    <property type="evidence" value="ECO:0007669"/>
    <property type="project" value="TreeGrafter"/>
</dbReference>
<dbReference type="OrthoDB" id="20105at2759"/>
<keyword evidence="8" id="KW-0496">Mitochondrion</keyword>
<feature type="domain" description="Ribosomal RNA methyltransferase FtsJ" evidence="10">
    <location>
        <begin position="83"/>
        <end position="268"/>
    </location>
</feature>
<dbReference type="KEGG" id="bgt:106055364"/>
<dbReference type="VEuPathDB" id="VectorBase:BGLAX_052650"/>
<evidence type="ECO:0000256" key="1">
    <source>
        <dbReference type="ARBA" id="ARBA00004173"/>
    </source>
</evidence>
<dbReference type="InterPro" id="IPR029063">
    <property type="entry name" value="SAM-dependent_MTases_sf"/>
</dbReference>
<evidence type="ECO:0000256" key="3">
    <source>
        <dbReference type="ARBA" id="ARBA00022552"/>
    </source>
</evidence>
<dbReference type="PANTHER" id="PTHR10920:SF18">
    <property type="entry name" value="RRNA METHYLTRANSFERASE 2, MITOCHONDRIAL"/>
    <property type="match status" value="1"/>
</dbReference>
<dbReference type="InterPro" id="IPR002877">
    <property type="entry name" value="RNA_MeTrfase_FtsJ_dom"/>
</dbReference>
<keyword evidence="4" id="KW-0489">Methyltransferase</keyword>
<dbReference type="FunFam" id="3.40.50.150:FF:000129">
    <property type="entry name" value="Mitochondrial rRNA methyltransferase 2"/>
    <property type="match status" value="1"/>
</dbReference>
<dbReference type="Gene3D" id="3.40.50.150">
    <property type="entry name" value="Vaccinia Virus protein VP39"/>
    <property type="match status" value="1"/>
</dbReference>
<sequence>MTMAFSLTFIIKEDLCRSSIVLKYKSKFRSYLNLSCSSSSHNTSNRRSLTTSVYLLKDKVSSNIWLERQRRDIFVKQAGAENYRCRSAFKLKQINEKFSILCPGHIVIDCGSAPGSWCQVAVQEVNATGEDINKPKGTVIGVDLQYFSPVDGATILPQSDFTTEATQTKIKDLLCHQKADVLLSDMAPRATGLRSHNHEAIIELCFYVLRFSLVILKPEGTMLCKLWMGGDQSRLEKAMQTVFQHVRVVKPEASREDSAEIFLLGRKFTGIKN</sequence>
<proteinExistence type="inferred from homology"/>
<dbReference type="HAMAP" id="MF_01547">
    <property type="entry name" value="RNA_methyltr_E"/>
    <property type="match status" value="1"/>
</dbReference>
<comment type="similarity">
    <text evidence="2">Belongs to the class I-like SAM-binding methyltransferase superfamily. RNA methyltransferase RlmE family.</text>
</comment>
<evidence type="ECO:0000256" key="2">
    <source>
        <dbReference type="ARBA" id="ARBA00009258"/>
    </source>
</evidence>
<organism evidence="11 12">
    <name type="scientific">Biomphalaria glabrata</name>
    <name type="common">Bloodfluke planorb</name>
    <name type="synonym">Freshwater snail</name>
    <dbReference type="NCBI Taxonomy" id="6526"/>
    <lineage>
        <taxon>Eukaryota</taxon>
        <taxon>Metazoa</taxon>
        <taxon>Spiralia</taxon>
        <taxon>Lophotrochozoa</taxon>
        <taxon>Mollusca</taxon>
        <taxon>Gastropoda</taxon>
        <taxon>Heterobranchia</taxon>
        <taxon>Euthyneura</taxon>
        <taxon>Panpulmonata</taxon>
        <taxon>Hygrophila</taxon>
        <taxon>Lymnaeoidea</taxon>
        <taxon>Planorbidae</taxon>
        <taxon>Biomphalaria</taxon>
    </lineage>
</organism>
<keyword evidence="6" id="KW-0949">S-adenosyl-L-methionine</keyword>